<evidence type="ECO:0000256" key="1">
    <source>
        <dbReference type="ARBA" id="ARBA00002358"/>
    </source>
</evidence>
<name>A0ABD1IWM5_9TELE</name>
<dbReference type="EMBL" id="JBHFQA010000022">
    <property type="protein sequence ID" value="KAL2079349.1"/>
    <property type="molecule type" value="Genomic_DNA"/>
</dbReference>
<proteinExistence type="predicted"/>
<dbReference type="AlphaFoldDB" id="A0ABD1IWM5"/>
<evidence type="ECO:0000313" key="5">
    <source>
        <dbReference type="EMBL" id="KAL2079349.1"/>
    </source>
</evidence>
<evidence type="ECO:0000259" key="4">
    <source>
        <dbReference type="Pfam" id="PF15235"/>
    </source>
</evidence>
<evidence type="ECO:0000313" key="6">
    <source>
        <dbReference type="Proteomes" id="UP001591681"/>
    </source>
</evidence>
<dbReference type="PANTHER" id="PTHR15718">
    <property type="entry name" value="G PROTEIN-REGULATED INDUCER OF NEURITE OUTGROWTH C-TERMINAL DOMAIN-CONTAINING PROTEIN"/>
    <property type="match status" value="1"/>
</dbReference>
<feature type="compositionally biased region" description="Polar residues" evidence="3">
    <location>
        <begin position="126"/>
        <end position="137"/>
    </location>
</feature>
<feature type="compositionally biased region" description="Polar residues" evidence="3">
    <location>
        <begin position="287"/>
        <end position="304"/>
    </location>
</feature>
<accession>A0ABD1IWM5</accession>
<feature type="compositionally biased region" description="Polar residues" evidence="3">
    <location>
        <begin position="185"/>
        <end position="204"/>
    </location>
</feature>
<evidence type="ECO:0000256" key="2">
    <source>
        <dbReference type="SAM" id="Coils"/>
    </source>
</evidence>
<feature type="domain" description="G protein-regulated inducer of neurite outgrowth C-terminal" evidence="4">
    <location>
        <begin position="457"/>
        <end position="540"/>
    </location>
</feature>
<feature type="region of interest" description="Disordered" evidence="3">
    <location>
        <begin position="424"/>
        <end position="472"/>
    </location>
</feature>
<keyword evidence="6" id="KW-1185">Reference proteome</keyword>
<gene>
    <name evidence="5" type="ORF">ACEWY4_025093</name>
</gene>
<keyword evidence="2" id="KW-0175">Coiled coil</keyword>
<organism evidence="5 6">
    <name type="scientific">Coilia grayii</name>
    <name type="common">Gray's grenadier anchovy</name>
    <dbReference type="NCBI Taxonomy" id="363190"/>
    <lineage>
        <taxon>Eukaryota</taxon>
        <taxon>Metazoa</taxon>
        <taxon>Chordata</taxon>
        <taxon>Craniata</taxon>
        <taxon>Vertebrata</taxon>
        <taxon>Euteleostomi</taxon>
        <taxon>Actinopterygii</taxon>
        <taxon>Neopterygii</taxon>
        <taxon>Teleostei</taxon>
        <taxon>Clupei</taxon>
        <taxon>Clupeiformes</taxon>
        <taxon>Clupeoidei</taxon>
        <taxon>Engraulidae</taxon>
        <taxon>Coilinae</taxon>
        <taxon>Coilia</taxon>
    </lineage>
</organism>
<dbReference type="Pfam" id="PF15235">
    <property type="entry name" value="GRIN_C"/>
    <property type="match status" value="1"/>
</dbReference>
<dbReference type="InterPro" id="IPR026646">
    <property type="entry name" value="GPRIN2-like/GPRIN3"/>
</dbReference>
<dbReference type="InterPro" id="IPR032745">
    <property type="entry name" value="GRIN_C"/>
</dbReference>
<feature type="compositionally biased region" description="Polar residues" evidence="3">
    <location>
        <begin position="241"/>
        <end position="254"/>
    </location>
</feature>
<dbReference type="Proteomes" id="UP001591681">
    <property type="component" value="Unassembled WGS sequence"/>
</dbReference>
<sequence length="559" mass="59185">MDTKGGKPAPSHPSRGNKQGPGKEASSARCDPSGSKASGRGDASAVMLTVGASGKKSGSLEHVSQIHKPGQAGKTHLTTHASEPKLTHKSPNSSRAQGSADQPKAPVSRSSLVVTTFRVPAKDSTKTQNSKASSLSQIPAKDSPKASGSASTSQVAEKDAKTQSKLAASHIPFKVSPKTNKEPSKTSMKQSPSNTGTLLTQSDDLSPVSDDGNLVHAVRVDVSPVSAPPVGHHQQERQDVKQTSSAKQDLQKSQTDTRAHTQEDVSDMMGGQNKTTHTTKTQHEHTSSLASQPTHTTSGNQHSVTPKTKRQQTATTATERPREKSVEKKGIEGKGGGKGKEVGKSVATMTGPEGLGKDIGVQVSDDLCNAAVVTGLLLDNHQTGGNIGAQETSVILRPHKPVIRQRPSSQYVCQIEIELSSQSLNASGGAPPPTISVMPAITGKSVNGPGVGPVDQSETEDNTGLKQDKEGPVQEVTWDEQGLTWEVYGAALDWQALGSAVQKHLQTQIEQLERRLKTLQGSAPEKKKAPPTKRKTNRKKCRCWFHCSSCCCRRKQHSA</sequence>
<protein>
    <recommendedName>
        <fullName evidence="4">G protein-regulated inducer of neurite outgrowth C-terminal domain-containing protein</fullName>
    </recommendedName>
</protein>
<feature type="coiled-coil region" evidence="2">
    <location>
        <begin position="502"/>
        <end position="529"/>
    </location>
</feature>
<evidence type="ECO:0000256" key="3">
    <source>
        <dbReference type="SAM" id="MobiDB-lite"/>
    </source>
</evidence>
<feature type="region of interest" description="Disordered" evidence="3">
    <location>
        <begin position="1"/>
        <end position="356"/>
    </location>
</feature>
<feature type="compositionally biased region" description="Polar residues" evidence="3">
    <location>
        <begin position="89"/>
        <end position="100"/>
    </location>
</feature>
<comment type="function">
    <text evidence="1">May be involved in neurite outgrowth.</text>
</comment>
<feature type="compositionally biased region" description="Polar residues" evidence="3">
    <location>
        <begin position="146"/>
        <end position="155"/>
    </location>
</feature>
<comment type="caution">
    <text evidence="5">The sequence shown here is derived from an EMBL/GenBank/DDBJ whole genome shotgun (WGS) entry which is preliminary data.</text>
</comment>
<feature type="compositionally biased region" description="Basic and acidic residues" evidence="3">
    <location>
        <begin position="319"/>
        <end position="332"/>
    </location>
</feature>
<dbReference type="PANTHER" id="PTHR15718:SF3">
    <property type="entry name" value="G PROTEIN-REGULATED INDUCER OF NEURITE OUTGROWTH C-TERMINAL DOMAIN-CONTAINING PROTEIN"/>
    <property type="match status" value="1"/>
</dbReference>
<reference evidence="5 6" key="1">
    <citation type="submission" date="2024-09" db="EMBL/GenBank/DDBJ databases">
        <title>A chromosome-level genome assembly of Gray's grenadier anchovy, Coilia grayii.</title>
        <authorList>
            <person name="Fu Z."/>
        </authorList>
    </citation>
    <scope>NUCLEOTIDE SEQUENCE [LARGE SCALE GENOMIC DNA]</scope>
    <source>
        <strain evidence="5">G4</strain>
        <tissue evidence="5">Muscle</tissue>
    </source>
</reference>